<feature type="coiled-coil region" evidence="1">
    <location>
        <begin position="28"/>
        <end position="111"/>
    </location>
</feature>
<evidence type="ECO:0000259" key="3">
    <source>
        <dbReference type="Pfam" id="PF25972"/>
    </source>
</evidence>
<name>A0A7S0BCR6_9DINO</name>
<keyword evidence="1" id="KW-0175">Coiled coil</keyword>
<organism evidence="4">
    <name type="scientific">Pyrodinium bahamense</name>
    <dbReference type="NCBI Taxonomy" id="73915"/>
    <lineage>
        <taxon>Eukaryota</taxon>
        <taxon>Sar</taxon>
        <taxon>Alveolata</taxon>
        <taxon>Dinophyceae</taxon>
        <taxon>Gonyaulacales</taxon>
        <taxon>Pyrocystaceae</taxon>
        <taxon>Pyrodinium</taxon>
    </lineage>
</organism>
<accession>A0A7S0BCR6</accession>
<dbReference type="InterPro" id="IPR058935">
    <property type="entry name" value="At4g15545-like_C"/>
</dbReference>
<evidence type="ECO:0000313" key="4">
    <source>
        <dbReference type="EMBL" id="CAD8389802.1"/>
    </source>
</evidence>
<evidence type="ECO:0000256" key="1">
    <source>
        <dbReference type="SAM" id="Coils"/>
    </source>
</evidence>
<dbReference type="InterPro" id="IPR058936">
    <property type="entry name" value="At4g15545-like"/>
</dbReference>
<evidence type="ECO:0000256" key="2">
    <source>
        <dbReference type="SAM" id="MobiDB-lite"/>
    </source>
</evidence>
<dbReference type="Pfam" id="PF25972">
    <property type="entry name" value="At4g15545_C"/>
    <property type="match status" value="1"/>
</dbReference>
<dbReference type="PANTHER" id="PTHR47383:SF8">
    <property type="entry name" value="OS01G0768300 PROTEIN"/>
    <property type="match status" value="1"/>
</dbReference>
<proteinExistence type="predicted"/>
<feature type="region of interest" description="Disordered" evidence="2">
    <location>
        <begin position="152"/>
        <end position="185"/>
    </location>
</feature>
<dbReference type="AlphaFoldDB" id="A0A7S0BCR6"/>
<reference evidence="4" key="1">
    <citation type="submission" date="2021-01" db="EMBL/GenBank/DDBJ databases">
        <authorList>
            <person name="Corre E."/>
            <person name="Pelletier E."/>
            <person name="Niang G."/>
            <person name="Scheremetjew M."/>
            <person name="Finn R."/>
            <person name="Kale V."/>
            <person name="Holt S."/>
            <person name="Cochrane G."/>
            <person name="Meng A."/>
            <person name="Brown T."/>
            <person name="Cohen L."/>
        </authorList>
    </citation>
    <scope>NUCLEOTIDE SEQUENCE</scope>
    <source>
        <strain evidence="4">Pbaha01</strain>
    </source>
</reference>
<protein>
    <recommendedName>
        <fullName evidence="3">At4g15545-like C-terminal domain-containing protein</fullName>
    </recommendedName>
</protein>
<dbReference type="EMBL" id="HBEG01054502">
    <property type="protein sequence ID" value="CAD8389802.1"/>
    <property type="molecule type" value="Transcribed_RNA"/>
</dbReference>
<feature type="domain" description="At4g15545-like C-terminal" evidence="3">
    <location>
        <begin position="194"/>
        <end position="258"/>
    </location>
</feature>
<dbReference type="PANTHER" id="PTHR47383">
    <property type="entry name" value="OS03G0659800 PROTEIN"/>
    <property type="match status" value="1"/>
</dbReference>
<sequence length="261" mass="29212">MESGEVAPGSVLPENHEDQLQLGFRLIQNAYNNKMASLEQEARGLRLTCEEQKNQAAGLQRKNSALEVELVEGHQRAQQLADENKELFKTVQQLRRQLARLEGLRKNVLDSIADHQQAECENEDNRLYLRDDYLKGATPLTMAAVQSEAAALPGPGYSRPTSPPRAEAPAVPCRSPSPAPAPAPAAYAAEGSQMVDGKQFFRKARNSLSYEAFNDFLANIKRLNNQQQTREETLDQARRIFGPEQQHLYAEFEQLLNKSIL</sequence>
<gene>
    <name evidence="4" type="ORF">PBAH0796_LOCUS33211</name>
</gene>